<dbReference type="CDD" id="cd04301">
    <property type="entry name" value="NAT_SF"/>
    <property type="match status" value="1"/>
</dbReference>
<feature type="domain" description="N-acetyltransferase" evidence="6">
    <location>
        <begin position="152"/>
        <end position="292"/>
    </location>
</feature>
<keyword evidence="8" id="KW-1185">Reference proteome</keyword>
<gene>
    <name evidence="7" type="ORF">GQ651_18255</name>
</gene>
<dbReference type="RefSeq" id="WP_160765720.1">
    <property type="nucleotide sequence ID" value="NZ_WUPT01000006.1"/>
</dbReference>
<keyword evidence="3" id="KW-0238">DNA-binding</keyword>
<dbReference type="PANTHER" id="PTHR43877">
    <property type="entry name" value="AMINOALKYLPHOSPHONATE N-ACETYLTRANSFERASE-RELATED-RELATED"/>
    <property type="match status" value="1"/>
</dbReference>
<dbReference type="InterPro" id="IPR016181">
    <property type="entry name" value="Acyl_CoA_acyltransferase"/>
</dbReference>
<proteinExistence type="predicted"/>
<dbReference type="Gene3D" id="1.10.10.10">
    <property type="entry name" value="Winged helix-like DNA-binding domain superfamily/Winged helix DNA-binding domain"/>
    <property type="match status" value="1"/>
</dbReference>
<dbReference type="InterPro" id="IPR023187">
    <property type="entry name" value="Tscrpt_reg_MarR-type_CS"/>
</dbReference>
<name>A0A7C9MZB7_9RHOB</name>
<dbReference type="SUPFAM" id="SSF46785">
    <property type="entry name" value="Winged helix' DNA-binding domain"/>
    <property type="match status" value="1"/>
</dbReference>
<evidence type="ECO:0000256" key="3">
    <source>
        <dbReference type="ARBA" id="ARBA00023125"/>
    </source>
</evidence>
<dbReference type="EMBL" id="WUPT01000006">
    <property type="protein sequence ID" value="MXQ09794.1"/>
    <property type="molecule type" value="Genomic_DNA"/>
</dbReference>
<dbReference type="Pfam" id="PF12802">
    <property type="entry name" value="MarR_2"/>
    <property type="match status" value="1"/>
</dbReference>
<sequence>MQIDQISRVRNFGRSVAVEVGALEESFLNRGRPLGAARVLNAIGLGYQNVSDLRALLKLDTGQLSRLLRSLEAEGLIETTPNEDDRRSRQTRLTKAGEEEFTIYEKLSNERAAAILERHKNAERLLDAMDIVTIALSRENIVFEEVDYASEIATKCLTAFAAELSARLGVEFDLKKSGDPELSQMKHPNGTFVVARLGDMPIGCVGVKGRGDTLAEIKRMWIAPAARGLGLAHRLMTTAEEAARALGIETLRLDTNSTLVEAVGLYRKMGWSRIERFNDDPYPDLFFEKCLRSDAEDFARGE</sequence>
<evidence type="ECO:0000313" key="8">
    <source>
        <dbReference type="Proteomes" id="UP000480350"/>
    </source>
</evidence>
<evidence type="ECO:0000256" key="1">
    <source>
        <dbReference type="ARBA" id="ARBA00022679"/>
    </source>
</evidence>
<protein>
    <submittedName>
        <fullName evidence="7">GNAT family N-acetyltransferase</fullName>
    </submittedName>
</protein>
<dbReference type="Pfam" id="PF00583">
    <property type="entry name" value="Acetyltransf_1"/>
    <property type="match status" value="1"/>
</dbReference>
<reference evidence="7 8" key="2">
    <citation type="submission" date="2020-03" db="EMBL/GenBank/DDBJ databases">
        <title>Kangsaoukella pontilimi gen. nov., sp. nov., a new member of the family Rhodobacteraceae isolated from a tidal mudflat.</title>
        <authorList>
            <person name="Kim I.S."/>
        </authorList>
    </citation>
    <scope>NUCLEOTIDE SEQUENCE [LARGE SCALE GENOMIC DNA]</scope>
    <source>
        <strain evidence="7 8">GH1-50</strain>
    </source>
</reference>
<dbReference type="InterPro" id="IPR000835">
    <property type="entry name" value="HTH_MarR-typ"/>
</dbReference>
<keyword evidence="1 7" id="KW-0808">Transferase</keyword>
<dbReference type="Proteomes" id="UP000480350">
    <property type="component" value="Unassembled WGS sequence"/>
</dbReference>
<keyword evidence="4" id="KW-0804">Transcription</keyword>
<dbReference type="GO" id="GO:0016747">
    <property type="term" value="F:acyltransferase activity, transferring groups other than amino-acyl groups"/>
    <property type="evidence" value="ECO:0007669"/>
    <property type="project" value="InterPro"/>
</dbReference>
<dbReference type="Gene3D" id="3.40.630.30">
    <property type="match status" value="1"/>
</dbReference>
<dbReference type="InterPro" id="IPR000182">
    <property type="entry name" value="GNAT_dom"/>
</dbReference>
<evidence type="ECO:0000256" key="2">
    <source>
        <dbReference type="ARBA" id="ARBA00023015"/>
    </source>
</evidence>
<organism evidence="7 8">
    <name type="scientific">Kangsaoukella pontilimi</name>
    <dbReference type="NCBI Taxonomy" id="2691042"/>
    <lineage>
        <taxon>Bacteria</taxon>
        <taxon>Pseudomonadati</taxon>
        <taxon>Pseudomonadota</taxon>
        <taxon>Alphaproteobacteria</taxon>
        <taxon>Rhodobacterales</taxon>
        <taxon>Paracoccaceae</taxon>
        <taxon>Kangsaoukella</taxon>
    </lineage>
</organism>
<keyword evidence="2" id="KW-0805">Transcription regulation</keyword>
<evidence type="ECO:0000313" key="7">
    <source>
        <dbReference type="EMBL" id="MXQ09794.1"/>
    </source>
</evidence>
<keyword evidence="5" id="KW-0012">Acyltransferase</keyword>
<evidence type="ECO:0000256" key="4">
    <source>
        <dbReference type="ARBA" id="ARBA00023163"/>
    </source>
</evidence>
<dbReference type="InterPro" id="IPR036388">
    <property type="entry name" value="WH-like_DNA-bd_sf"/>
</dbReference>
<reference evidence="7 8" key="1">
    <citation type="submission" date="2019-12" db="EMBL/GenBank/DDBJ databases">
        <authorList>
            <person name="Lee S.D."/>
        </authorList>
    </citation>
    <scope>NUCLEOTIDE SEQUENCE [LARGE SCALE GENOMIC DNA]</scope>
    <source>
        <strain evidence="7 8">GH1-50</strain>
    </source>
</reference>
<dbReference type="AlphaFoldDB" id="A0A7C9MZB7"/>
<dbReference type="GO" id="GO:0003677">
    <property type="term" value="F:DNA binding"/>
    <property type="evidence" value="ECO:0007669"/>
    <property type="project" value="UniProtKB-KW"/>
</dbReference>
<evidence type="ECO:0000259" key="6">
    <source>
        <dbReference type="PROSITE" id="PS51186"/>
    </source>
</evidence>
<comment type="caution">
    <text evidence="7">The sequence shown here is derived from an EMBL/GenBank/DDBJ whole genome shotgun (WGS) entry which is preliminary data.</text>
</comment>
<dbReference type="PROSITE" id="PS51186">
    <property type="entry name" value="GNAT"/>
    <property type="match status" value="1"/>
</dbReference>
<dbReference type="PANTHER" id="PTHR43877:SF2">
    <property type="entry name" value="AMINOALKYLPHOSPHONATE N-ACETYLTRANSFERASE-RELATED"/>
    <property type="match status" value="1"/>
</dbReference>
<dbReference type="PROSITE" id="PS01117">
    <property type="entry name" value="HTH_MARR_1"/>
    <property type="match status" value="1"/>
</dbReference>
<dbReference type="InterPro" id="IPR050832">
    <property type="entry name" value="Bact_Acetyltransf"/>
</dbReference>
<accession>A0A7C9MZB7</accession>
<evidence type="ECO:0000256" key="5">
    <source>
        <dbReference type="ARBA" id="ARBA00023315"/>
    </source>
</evidence>
<dbReference type="SUPFAM" id="SSF55729">
    <property type="entry name" value="Acyl-CoA N-acyltransferases (Nat)"/>
    <property type="match status" value="1"/>
</dbReference>
<dbReference type="GO" id="GO:0003700">
    <property type="term" value="F:DNA-binding transcription factor activity"/>
    <property type="evidence" value="ECO:0007669"/>
    <property type="project" value="InterPro"/>
</dbReference>
<dbReference type="InterPro" id="IPR036390">
    <property type="entry name" value="WH_DNA-bd_sf"/>
</dbReference>